<evidence type="ECO:0000313" key="2">
    <source>
        <dbReference type="EMBL" id="GAA4875495.1"/>
    </source>
</evidence>
<protein>
    <submittedName>
        <fullName evidence="2">DUF885 domain-containing protein</fullName>
    </submittedName>
</protein>
<dbReference type="Proteomes" id="UP001499988">
    <property type="component" value="Unassembled WGS sequence"/>
</dbReference>
<dbReference type="PANTHER" id="PTHR33361:SF16">
    <property type="entry name" value="DUF885 DOMAIN-CONTAINING PROTEIN"/>
    <property type="match status" value="1"/>
</dbReference>
<dbReference type="Pfam" id="PF05960">
    <property type="entry name" value="DUF885"/>
    <property type="match status" value="1"/>
</dbReference>
<reference evidence="3" key="1">
    <citation type="journal article" date="2019" name="Int. J. Syst. Evol. Microbiol.">
        <title>The Global Catalogue of Microorganisms (GCM) 10K type strain sequencing project: providing services to taxonomists for standard genome sequencing and annotation.</title>
        <authorList>
            <consortium name="The Broad Institute Genomics Platform"/>
            <consortium name="The Broad Institute Genome Sequencing Center for Infectious Disease"/>
            <person name="Wu L."/>
            <person name="Ma J."/>
        </authorList>
    </citation>
    <scope>NUCLEOTIDE SEQUENCE [LARGE SCALE GENOMIC DNA]</scope>
    <source>
        <strain evidence="3">JCM 18401</strain>
    </source>
</reference>
<comment type="caution">
    <text evidence="2">The sequence shown here is derived from an EMBL/GenBank/DDBJ whole genome shotgun (WGS) entry which is preliminary data.</text>
</comment>
<keyword evidence="1" id="KW-0732">Signal</keyword>
<keyword evidence="3" id="KW-1185">Reference proteome</keyword>
<evidence type="ECO:0000313" key="3">
    <source>
        <dbReference type="Proteomes" id="UP001499988"/>
    </source>
</evidence>
<proteinExistence type="predicted"/>
<name>A0ABP9ECN7_9GAMM</name>
<gene>
    <name evidence="2" type="ORF">GCM10023333_05970</name>
</gene>
<dbReference type="RefSeq" id="WP_345333257.1">
    <property type="nucleotide sequence ID" value="NZ_BAABJZ010000006.1"/>
</dbReference>
<accession>A0ABP9ECN7</accession>
<evidence type="ECO:0000256" key="1">
    <source>
        <dbReference type="SAM" id="SignalP"/>
    </source>
</evidence>
<feature type="chain" id="PRO_5047202287" evidence="1">
    <location>
        <begin position="25"/>
        <end position="610"/>
    </location>
</feature>
<feature type="signal peptide" evidence="1">
    <location>
        <begin position="1"/>
        <end position="24"/>
    </location>
</feature>
<organism evidence="2 3">
    <name type="scientific">Ferrimonas pelagia</name>
    <dbReference type="NCBI Taxonomy" id="1177826"/>
    <lineage>
        <taxon>Bacteria</taxon>
        <taxon>Pseudomonadati</taxon>
        <taxon>Pseudomonadota</taxon>
        <taxon>Gammaproteobacteria</taxon>
        <taxon>Alteromonadales</taxon>
        <taxon>Ferrimonadaceae</taxon>
        <taxon>Ferrimonas</taxon>
    </lineage>
</organism>
<sequence>MKPYRSILALSLSLALGFTTNVTAAAPLAAEPAQEQQSSSAKANALFETIFMENVMASPESQSYLGIKQDQDKWNEIGEQADAQALARTQRHLQLLRQIDPDKLDPQTRLSYQLLEKKLQEAIDDHRWRHHTYPVNQMFGLQSGTPAFLINQHQISNVTDAEAYISRVRAVERRFDQLITLMSAQERRGIMPPKFVFAHTINDSQNIIQGAPFESGQDSALLADFKAKLASAQLEDKEQQRLLAELESALSQPFLRGYRKLIAYLQSAQQHADEHDGVWKLPDGEAYYAMKLKRTTTTELSAKQIHQLGLDEVARIHNEMRAIMRQVEFDGELQDFFAFMRTDPQFYFTNDEAGKQAYIQQANATIGAMKDRLDEVFRLQPKADLLVKPVEAFRERSAGKAFYQQPAPDGSRPGTYYANLYDMAQMPSYQLEALAFHEGIPGHHMQIAIAQELESLPKFRRFGRYTAYIEGWGLYSEYLPKELGFYQDPYSDFGRLAMELWRACRLVVDTGLHDRRWTRQQAIDYLASNTPNAQGDVVKAIERYIVMPGQATAYKIGMLKLLELRSIAQERMGEKFELKGFHDAVLANGPLPLDILEQQVAQWGSERIQL</sequence>
<dbReference type="EMBL" id="BAABJZ010000006">
    <property type="protein sequence ID" value="GAA4875495.1"/>
    <property type="molecule type" value="Genomic_DNA"/>
</dbReference>
<dbReference type="InterPro" id="IPR010281">
    <property type="entry name" value="DUF885"/>
</dbReference>
<dbReference type="PANTHER" id="PTHR33361">
    <property type="entry name" value="GLR0591 PROTEIN"/>
    <property type="match status" value="1"/>
</dbReference>